<evidence type="ECO:0000313" key="2">
    <source>
        <dbReference type="EMBL" id="NMV39657.1"/>
    </source>
</evidence>
<organism evidence="2 3">
    <name type="scientific">Ralstonia insidiosa</name>
    <dbReference type="NCBI Taxonomy" id="190721"/>
    <lineage>
        <taxon>Bacteria</taxon>
        <taxon>Pseudomonadati</taxon>
        <taxon>Pseudomonadota</taxon>
        <taxon>Betaproteobacteria</taxon>
        <taxon>Burkholderiales</taxon>
        <taxon>Burkholderiaceae</taxon>
        <taxon>Ralstonia</taxon>
    </lineage>
</organism>
<dbReference type="Proteomes" id="UP000575469">
    <property type="component" value="Unassembled WGS sequence"/>
</dbReference>
<reference evidence="2 3" key="1">
    <citation type="submission" date="2020-04" db="EMBL/GenBank/DDBJ databases">
        <title>Ralstonia insidiosa genome sequencing and assembly.</title>
        <authorList>
            <person name="Martins R.C.R."/>
            <person name="Perdigao-Neto L.V."/>
            <person name="Levin A.S.S."/>
            <person name="Costa S.F."/>
        </authorList>
    </citation>
    <scope>NUCLEOTIDE SEQUENCE [LARGE SCALE GENOMIC DNA]</scope>
    <source>
        <strain evidence="2 3">5047</strain>
    </source>
</reference>
<keyword evidence="2" id="KW-0255">Endonuclease</keyword>
<name>A0A848P2A5_9RALS</name>
<dbReference type="GO" id="GO:0008270">
    <property type="term" value="F:zinc ion binding"/>
    <property type="evidence" value="ECO:0007669"/>
    <property type="project" value="InterPro"/>
</dbReference>
<dbReference type="InterPro" id="IPR002711">
    <property type="entry name" value="HNH"/>
</dbReference>
<proteinExistence type="predicted"/>
<dbReference type="Gene3D" id="1.10.30.50">
    <property type="match status" value="1"/>
</dbReference>
<sequence length="203" mass="22897">MLKRCLRDPIPEIFDAARFLDAAVSAHLHGKHNIAVELLALANISVVREWTESLWGANSPHVQLYADPSALPYLADDQKVPLRMPTAAEKAVLHARDGYHCRVCGIPVIRKEVRVKISETYPNAVPWGKTNRDQHAAFQAMWAQYDHVVAHARGGTNDLDNMIITCAPCNYSRMSYTFAEVGLTDPRERPPVRSLWDGLERFR</sequence>
<comment type="caution">
    <text evidence="2">The sequence shown here is derived from an EMBL/GenBank/DDBJ whole genome shotgun (WGS) entry which is preliminary data.</text>
</comment>
<dbReference type="EMBL" id="JABBZM010000016">
    <property type="protein sequence ID" value="NMV39657.1"/>
    <property type="molecule type" value="Genomic_DNA"/>
</dbReference>
<dbReference type="AlphaFoldDB" id="A0A848P2A5"/>
<protein>
    <submittedName>
        <fullName evidence="2">HNH endonuclease</fullName>
    </submittedName>
</protein>
<evidence type="ECO:0000259" key="1">
    <source>
        <dbReference type="Pfam" id="PF01844"/>
    </source>
</evidence>
<accession>A0A848P2A5</accession>
<dbReference type="GO" id="GO:0003676">
    <property type="term" value="F:nucleic acid binding"/>
    <property type="evidence" value="ECO:0007669"/>
    <property type="project" value="InterPro"/>
</dbReference>
<dbReference type="Pfam" id="PF01844">
    <property type="entry name" value="HNH"/>
    <property type="match status" value="1"/>
</dbReference>
<keyword evidence="2" id="KW-0540">Nuclease</keyword>
<dbReference type="RefSeq" id="WP_169340757.1">
    <property type="nucleotide sequence ID" value="NZ_JABBZM010000016.1"/>
</dbReference>
<dbReference type="InterPro" id="IPR003615">
    <property type="entry name" value="HNH_nuc"/>
</dbReference>
<dbReference type="GO" id="GO:0004519">
    <property type="term" value="F:endonuclease activity"/>
    <property type="evidence" value="ECO:0007669"/>
    <property type="project" value="UniProtKB-KW"/>
</dbReference>
<feature type="domain" description="HNH" evidence="1">
    <location>
        <begin position="144"/>
        <end position="170"/>
    </location>
</feature>
<evidence type="ECO:0000313" key="3">
    <source>
        <dbReference type="Proteomes" id="UP000575469"/>
    </source>
</evidence>
<dbReference type="CDD" id="cd00085">
    <property type="entry name" value="HNHc"/>
    <property type="match status" value="1"/>
</dbReference>
<keyword evidence="2" id="KW-0378">Hydrolase</keyword>
<gene>
    <name evidence="2" type="ORF">HGR00_17215</name>
</gene>